<dbReference type="GO" id="GO:0003955">
    <property type="term" value="F:NAD(P)H dehydrogenase (quinone) activity"/>
    <property type="evidence" value="ECO:0007669"/>
    <property type="project" value="TreeGrafter"/>
</dbReference>
<proteinExistence type="inferred from homology"/>
<feature type="region of interest" description="Disordered" evidence="2">
    <location>
        <begin position="1"/>
        <end position="26"/>
    </location>
</feature>
<dbReference type="InterPro" id="IPR029039">
    <property type="entry name" value="Flavoprotein-like_sf"/>
</dbReference>
<reference evidence="3" key="1">
    <citation type="submission" date="2022-08" db="EMBL/GenBank/DDBJ databases">
        <authorList>
            <person name="Gutierrez-Valencia J."/>
        </authorList>
    </citation>
    <scope>NUCLEOTIDE SEQUENCE</scope>
</reference>
<dbReference type="AlphaFoldDB" id="A0AAV0GR87"/>
<dbReference type="SUPFAM" id="SSF52218">
    <property type="entry name" value="Flavoproteins"/>
    <property type="match status" value="1"/>
</dbReference>
<dbReference type="PANTHER" id="PTHR30546:SF23">
    <property type="entry name" value="FLAVOPROTEIN-LIKE PROTEIN YCP4-RELATED"/>
    <property type="match status" value="1"/>
</dbReference>
<evidence type="ECO:0000256" key="2">
    <source>
        <dbReference type="SAM" id="MobiDB-lite"/>
    </source>
</evidence>
<keyword evidence="4" id="KW-1185">Reference proteome</keyword>
<evidence type="ECO:0000313" key="3">
    <source>
        <dbReference type="EMBL" id="CAI0375565.1"/>
    </source>
</evidence>
<accession>A0AAV0GR87</accession>
<dbReference type="GO" id="GO:0016020">
    <property type="term" value="C:membrane"/>
    <property type="evidence" value="ECO:0007669"/>
    <property type="project" value="TreeGrafter"/>
</dbReference>
<evidence type="ECO:0000256" key="1">
    <source>
        <dbReference type="ARBA" id="ARBA00006961"/>
    </source>
</evidence>
<dbReference type="Proteomes" id="UP001154282">
    <property type="component" value="Unassembled WGS sequence"/>
</dbReference>
<dbReference type="Gene3D" id="3.40.50.360">
    <property type="match status" value="1"/>
</dbReference>
<gene>
    <name evidence="3" type="ORF">LITE_LOCUS649</name>
</gene>
<dbReference type="PANTHER" id="PTHR30546">
    <property type="entry name" value="FLAVODOXIN-RELATED PROTEIN WRBA-RELATED"/>
    <property type="match status" value="1"/>
</dbReference>
<dbReference type="EMBL" id="CAMGYJ010000002">
    <property type="protein sequence ID" value="CAI0375565.1"/>
    <property type="molecule type" value="Genomic_DNA"/>
</dbReference>
<evidence type="ECO:0000313" key="4">
    <source>
        <dbReference type="Proteomes" id="UP001154282"/>
    </source>
</evidence>
<comment type="similarity">
    <text evidence="1">Belongs to the WrbA family.</text>
</comment>
<comment type="caution">
    <text evidence="3">The sequence shown here is derived from an EMBL/GenBank/DDBJ whole genome shotgun (WGS) entry which is preliminary data.</text>
</comment>
<sequence>MFEMEKVKGGSPYGAGTFAGDGSRQPSELELEQAFHQGKYIAAITKKLKGAA</sequence>
<protein>
    <submittedName>
        <fullName evidence="3">Uncharacterized protein</fullName>
    </submittedName>
</protein>
<name>A0AAV0GR87_9ROSI</name>
<organism evidence="3 4">
    <name type="scientific">Linum tenue</name>
    <dbReference type="NCBI Taxonomy" id="586396"/>
    <lineage>
        <taxon>Eukaryota</taxon>
        <taxon>Viridiplantae</taxon>
        <taxon>Streptophyta</taxon>
        <taxon>Embryophyta</taxon>
        <taxon>Tracheophyta</taxon>
        <taxon>Spermatophyta</taxon>
        <taxon>Magnoliopsida</taxon>
        <taxon>eudicotyledons</taxon>
        <taxon>Gunneridae</taxon>
        <taxon>Pentapetalae</taxon>
        <taxon>rosids</taxon>
        <taxon>fabids</taxon>
        <taxon>Malpighiales</taxon>
        <taxon>Linaceae</taxon>
        <taxon>Linum</taxon>
    </lineage>
</organism>